<comment type="subunit">
    <text evidence="13">Heterodimer with A56 protein; disulfide-linked.</text>
</comment>
<evidence type="ECO:0000256" key="16">
    <source>
        <dbReference type="ARBA" id="ARBA00078481"/>
    </source>
</evidence>
<evidence type="ECO:0000256" key="7">
    <source>
        <dbReference type="ARBA" id="ARBA00022870"/>
    </source>
</evidence>
<keyword evidence="19" id="KW-1133">Transmembrane helix</keyword>
<evidence type="ECO:0000256" key="15">
    <source>
        <dbReference type="ARBA" id="ARBA00077807"/>
    </source>
</evidence>
<comment type="caution">
    <text evidence="18">Lacks conserved residue(s) required for the propagation of feature annotation.</text>
</comment>
<feature type="disulfide bond" evidence="18">
    <location>
        <begin position="171"/>
        <end position="198"/>
    </location>
</feature>
<evidence type="ECO:0000256" key="6">
    <source>
        <dbReference type="ARBA" id="ARBA00022844"/>
    </source>
</evidence>
<dbReference type="Gene3D" id="2.10.70.10">
    <property type="entry name" value="Complement Module, domain 1"/>
    <property type="match status" value="3"/>
</dbReference>
<evidence type="ECO:0000256" key="19">
    <source>
        <dbReference type="SAM" id="Phobius"/>
    </source>
</evidence>
<dbReference type="InterPro" id="IPR000436">
    <property type="entry name" value="Sushi_SCR_CCP_dom"/>
</dbReference>
<reference evidence="21 22" key="3">
    <citation type="journal article" date="2003" name="Proc. Natl. Acad. Sci. U.S.A.">
        <title>A secreted high-affinity inhibitor of human TNF from Tanapox virus.</title>
        <authorList>
            <person name="Brunetti C.R."/>
            <person name="Paulose-Murphy M."/>
            <person name="Singh R."/>
            <person name="Qin J."/>
            <person name="Barrett J.W."/>
            <person name="Tardivel A."/>
            <person name="Schneider P."/>
            <person name="Essani K."/>
            <person name="McFadden G."/>
        </authorList>
    </citation>
    <scope>NUCLEOTIDE SEQUENCE [LARGE SCALE GENOMIC DNA]</scope>
    <source>
        <strain evidence="22">VR587</strain>
    </source>
</reference>
<dbReference type="PANTHER" id="PTHR45785">
    <property type="entry name" value="COMPLEMENT FACTOR H-RELATED"/>
    <property type="match status" value="1"/>
</dbReference>
<keyword evidence="3 18" id="KW-0768">Sushi</keyword>
<dbReference type="Pfam" id="PF00084">
    <property type="entry name" value="Sushi"/>
    <property type="match status" value="2"/>
</dbReference>
<feature type="transmembrane region" description="Helical" evidence="19">
    <location>
        <begin position="233"/>
        <end position="258"/>
    </location>
</feature>
<proteinExistence type="predicted"/>
<evidence type="ECO:0000256" key="4">
    <source>
        <dbReference type="ARBA" id="ARBA00022729"/>
    </source>
</evidence>
<dbReference type="InterPro" id="IPR035976">
    <property type="entry name" value="Sushi/SCR/CCP_sf"/>
</dbReference>
<dbReference type="FunFam" id="2.10.70.10:FF:000014">
    <property type="entry name" value="Membrane cofactor protein"/>
    <property type="match status" value="1"/>
</dbReference>
<comment type="function">
    <text evidence="12">Serves to protect the virus against complement attack by inhibiting both classical and alternative pathways of complement activation. Binds C3b and C4b.</text>
</comment>
<keyword evidence="9" id="KW-1087">Inhibition of host complement factors by virus</keyword>
<accession>Q6TUN0</accession>
<feature type="domain" description="Sushi" evidence="20">
    <location>
        <begin position="20"/>
        <end position="76"/>
    </location>
</feature>
<evidence type="ECO:0000256" key="8">
    <source>
        <dbReference type="ARBA" id="ARBA00023157"/>
    </source>
</evidence>
<evidence type="ECO:0000256" key="2">
    <source>
        <dbReference type="ARBA" id="ARBA00022511"/>
    </source>
</evidence>
<dbReference type="Proteomes" id="UP000008596">
    <property type="component" value="Segment"/>
</dbReference>
<keyword evidence="2" id="KW-1032">Host cell membrane</keyword>
<evidence type="ECO:0000256" key="13">
    <source>
        <dbReference type="ARBA" id="ARBA00066298"/>
    </source>
</evidence>
<organism evidence="21 22">
    <name type="scientific">Yaba monkey tumor virus (strain VR587)</name>
    <name type="common">YMTV</name>
    <dbReference type="NCBI Taxonomy" id="928314"/>
    <lineage>
        <taxon>Viruses</taxon>
        <taxon>Varidnaviria</taxon>
        <taxon>Bamfordvirae</taxon>
        <taxon>Nucleocytoviricota</taxon>
        <taxon>Pokkesviricetes</taxon>
        <taxon>Chitovirales</taxon>
        <taxon>Poxviridae</taxon>
        <taxon>Chordopoxvirinae</taxon>
        <taxon>Yatapoxvirus</taxon>
        <taxon>Yatapoxvirus yabapox</taxon>
        <taxon>Yaba monkey tumor virus</taxon>
    </lineage>
</organism>
<evidence type="ECO:0000256" key="10">
    <source>
        <dbReference type="ARBA" id="ARBA00023280"/>
    </source>
</evidence>
<keyword evidence="5" id="KW-0677">Repeat</keyword>
<evidence type="ECO:0000313" key="22">
    <source>
        <dbReference type="Proteomes" id="UP000008596"/>
    </source>
</evidence>
<keyword evidence="8 18" id="KW-1015">Disulfide bond</keyword>
<organismHost>
    <name type="scientific">Homo sapiens</name>
    <name type="common">Human</name>
    <dbReference type="NCBI Taxonomy" id="9606"/>
</organismHost>
<evidence type="ECO:0000313" key="21">
    <source>
        <dbReference type="EMBL" id="AAR07496.1"/>
    </source>
</evidence>
<evidence type="ECO:0000256" key="5">
    <source>
        <dbReference type="ARBA" id="ARBA00022737"/>
    </source>
</evidence>
<keyword evidence="9" id="KW-0945">Host-virus interaction</keyword>
<dbReference type="PANTHER" id="PTHR45785:SF2">
    <property type="entry name" value="COMPLEMENT FACTOR H-RELATED"/>
    <property type="match status" value="1"/>
</dbReference>
<dbReference type="GO" id="GO:0020002">
    <property type="term" value="C:host cell plasma membrane"/>
    <property type="evidence" value="ECO:0007669"/>
    <property type="project" value="UniProtKB-SubCell"/>
</dbReference>
<keyword evidence="10" id="KW-0899">Viral immunoevasion</keyword>
<keyword evidence="22" id="KW-1185">Reference proteome</keyword>
<dbReference type="InterPro" id="IPR051503">
    <property type="entry name" value="ComplSys_Reg/VirEntry_Med"/>
</dbReference>
<dbReference type="SUPFAM" id="SSF57535">
    <property type="entry name" value="Complement control module/SCR domain"/>
    <property type="match status" value="2"/>
</dbReference>
<name>Q6TUN0_YMTV5</name>
<reference evidence="21 22" key="2">
    <citation type="journal article" date="2003" name="J. Virol.">
        <title>Complete genomic sequence and comparative analysis of the tumorigenic poxvirus Yaba monkey tumor virus.</title>
        <authorList>
            <person name="Brunetti C.R."/>
            <person name="Amano H."/>
            <person name="Ueda Y."/>
            <person name="Qin J."/>
            <person name="Miyamura T."/>
            <person name="Suzuki T."/>
            <person name="Li X."/>
            <person name="Barrett J.W."/>
            <person name="McFadden G."/>
        </authorList>
    </citation>
    <scope>NUCLEOTIDE SEQUENCE [LARGE SCALE GENOMIC DNA]</scope>
    <source>
        <strain evidence="22">VR587</strain>
    </source>
</reference>
<organismHost>
    <name type="scientific">Erythrocebus patas</name>
    <name type="common">Red guenon</name>
    <name type="synonym">Cercopithecus patas</name>
    <dbReference type="NCBI Taxonomy" id="9538"/>
</organismHost>
<dbReference type="KEGG" id="vg:2943633"/>
<evidence type="ECO:0000256" key="17">
    <source>
        <dbReference type="ARBA" id="ARBA00082341"/>
    </source>
</evidence>
<keyword evidence="6" id="KW-0946">Virion</keyword>
<evidence type="ECO:0000256" key="1">
    <source>
        <dbReference type="ARBA" id="ARBA00004650"/>
    </source>
</evidence>
<dbReference type="GeneID" id="2943633"/>
<dbReference type="SMART" id="SM00032">
    <property type="entry name" value="CCP"/>
    <property type="match status" value="3"/>
</dbReference>
<reference evidence="21 22" key="1">
    <citation type="journal article" date="1995" name="J. Gen. Virol.">
        <title>Identification and characterization of the thymidine kinase gene of Yaba virus.</title>
        <authorList>
            <person name="Amano H."/>
            <person name="Ueda Y."/>
            <person name="Miyamura T."/>
        </authorList>
    </citation>
    <scope>NUCLEOTIDE SEQUENCE [LARGE SCALE GENOMIC DNA]</scope>
    <source>
        <strain evidence="22">VR587</strain>
    </source>
</reference>
<evidence type="ECO:0000259" key="20">
    <source>
        <dbReference type="PROSITE" id="PS50923"/>
    </source>
</evidence>
<keyword evidence="19" id="KW-0812">Transmembrane</keyword>
<evidence type="ECO:0000256" key="3">
    <source>
        <dbReference type="ARBA" id="ARBA00022659"/>
    </source>
</evidence>
<keyword evidence="4" id="KW-0732">Signal</keyword>
<feature type="domain" description="Sushi" evidence="20">
    <location>
        <begin position="78"/>
        <end position="140"/>
    </location>
</feature>
<organismHost>
    <name type="scientific">Papio hamadryas</name>
    <name type="common">Hamadryas baboon</name>
    <dbReference type="NCBI Taxonomy" id="9557"/>
</organismHost>
<sequence length="268" mass="30607">MNINMIKLIIILSVFSKTCAVCTFNKKDAEYSNVISYEDRTYKDNEKLNYECAYGFNSVFVICNNGSWSTKNMCIGKRNCKDPVMILNGNIKNKQDKYSLGDSVTYMCKVNKLERYSLVGNETVKCIDGKWVPDNPFCKLIRCKYPALQNGILEGSFKKKFYYGDVVIFKCKTGFRLSGSLTSTCGINFVWVPNLPKCVKDSVVHDEVRSDYLFKYLNDSNNDYDTNYYMQNIVAVIFLVIICFIFVLGLSILSCSFASTSKPSYDKL</sequence>
<evidence type="ECO:0000256" key="11">
    <source>
        <dbReference type="ARBA" id="ARBA00037804"/>
    </source>
</evidence>
<evidence type="ECO:0000256" key="18">
    <source>
        <dbReference type="PROSITE-ProRule" id="PRU00302"/>
    </source>
</evidence>
<dbReference type="GO" id="GO:0042784">
    <property type="term" value="P:symbiont-mediated suppression of host complement activation"/>
    <property type="evidence" value="ECO:0007669"/>
    <property type="project" value="UniProtKB-KW"/>
</dbReference>
<dbReference type="RefSeq" id="NP_938395.1">
    <property type="nucleotide sequence ID" value="NC_005179.1"/>
</dbReference>
<keyword evidence="7" id="KW-1043">Host membrane</keyword>
<evidence type="ECO:0000256" key="9">
    <source>
        <dbReference type="ARBA" id="ARBA00023252"/>
    </source>
</evidence>
<dbReference type="PROSITE" id="PS50923">
    <property type="entry name" value="SUSHI"/>
    <property type="match status" value="3"/>
</dbReference>
<dbReference type="CDD" id="cd00033">
    <property type="entry name" value="CCP"/>
    <property type="match status" value="2"/>
</dbReference>
<evidence type="ECO:0000256" key="14">
    <source>
        <dbReference type="ARBA" id="ARBA00070875"/>
    </source>
</evidence>
<dbReference type="GO" id="GO:0055036">
    <property type="term" value="C:virion membrane"/>
    <property type="evidence" value="ECO:0007669"/>
    <property type="project" value="UniProtKB-SubCell"/>
</dbReference>
<keyword evidence="19" id="KW-0472">Membrane</keyword>
<feature type="domain" description="Sushi" evidence="20">
    <location>
        <begin position="141"/>
        <end position="200"/>
    </location>
</feature>
<comment type="subcellular location">
    <subcellularLocation>
        <location evidence="11">Host cell membrane</location>
        <topology evidence="11">Peripheral membrane protein</topology>
        <orientation evidence="11">Extracellular side</orientation>
    </subcellularLocation>
    <subcellularLocation>
        <location evidence="1">Virion membrane</location>
        <topology evidence="1">Peripheral membrane protein</topology>
    </subcellularLocation>
</comment>
<evidence type="ECO:0000256" key="12">
    <source>
        <dbReference type="ARBA" id="ARBA00058638"/>
    </source>
</evidence>
<organismHost>
    <name type="scientific">Macaca</name>
    <name type="common">macaques</name>
    <dbReference type="NCBI Taxonomy" id="9539"/>
</organismHost>
<protein>
    <recommendedName>
        <fullName evidence="14">Complement control protein C3</fullName>
    </recommendedName>
    <alternativeName>
        <fullName evidence="17">28 kDa protein</fullName>
    </alternativeName>
    <alternativeName>
        <fullName evidence="15">Secretory protein 35</fullName>
    </alternativeName>
    <alternativeName>
        <fullName evidence="16">VCP</fullName>
    </alternativeName>
</protein>
<dbReference type="EMBL" id="AY386371">
    <property type="protein sequence ID" value="AAR07496.1"/>
    <property type="molecule type" value="Genomic_DNA"/>
</dbReference>